<dbReference type="InterPro" id="IPR036388">
    <property type="entry name" value="WH-like_DNA-bd_sf"/>
</dbReference>
<dbReference type="InterPro" id="IPR052543">
    <property type="entry name" value="HTH_Metal-responsive_Reg"/>
</dbReference>
<dbReference type="PANTHER" id="PTHR39168:SF1">
    <property type="entry name" value="TRANSCRIPTIONAL REGULATORY PROTEIN"/>
    <property type="match status" value="1"/>
</dbReference>
<feature type="domain" description="HTH arsR-type" evidence="1">
    <location>
        <begin position="1"/>
        <end position="94"/>
    </location>
</feature>
<dbReference type="InterPro" id="IPR036390">
    <property type="entry name" value="WH_DNA-bd_sf"/>
</dbReference>
<gene>
    <name evidence="2" type="ORF">PsAD2_00796</name>
</gene>
<dbReference type="InterPro" id="IPR011991">
    <property type="entry name" value="ArsR-like_HTH"/>
</dbReference>
<dbReference type="PROSITE" id="PS50987">
    <property type="entry name" value="HTH_ARSR_2"/>
    <property type="match status" value="1"/>
</dbReference>
<accession>A0A166ASN6</accession>
<name>A0A166ASN6_9HYPH</name>
<dbReference type="AlphaFoldDB" id="A0A166ASN6"/>
<dbReference type="CDD" id="cd00090">
    <property type="entry name" value="HTH_ARSR"/>
    <property type="match status" value="1"/>
</dbReference>
<dbReference type="GO" id="GO:0032791">
    <property type="term" value="F:lead ion binding"/>
    <property type="evidence" value="ECO:0007669"/>
    <property type="project" value="TreeGrafter"/>
</dbReference>
<dbReference type="GO" id="GO:0003700">
    <property type="term" value="F:DNA-binding transcription factor activity"/>
    <property type="evidence" value="ECO:0007669"/>
    <property type="project" value="InterPro"/>
</dbReference>
<dbReference type="NCBIfam" id="NF033788">
    <property type="entry name" value="HTH_metalloreg"/>
    <property type="match status" value="1"/>
</dbReference>
<reference evidence="2 3" key="1">
    <citation type="journal article" date="2016" name="Front. Microbiol.">
        <title>Comparative Genomic Analysis Reveals a Diverse Repertoire of Genes Involved in Prokaryote-Eukaryote Interactions within the Pseudovibrio Genus.</title>
        <authorList>
            <person name="Romano S."/>
            <person name="Fernandez-Guerra A."/>
            <person name="Reen F.J."/>
            <person name="Glockner F.O."/>
            <person name="Crowley S.P."/>
            <person name="O'Sullivan O."/>
            <person name="Cotter P.D."/>
            <person name="Adams C."/>
            <person name="Dobson A.D."/>
            <person name="O'Gara F."/>
        </authorList>
    </citation>
    <scope>NUCLEOTIDE SEQUENCE [LARGE SCALE GENOMIC DNA]</scope>
    <source>
        <strain evidence="2 3">Ad2</strain>
    </source>
</reference>
<dbReference type="InterPro" id="IPR001845">
    <property type="entry name" value="HTH_ArsR_DNA-bd_dom"/>
</dbReference>
<organism evidence="2 3">
    <name type="scientific">Pseudovibrio axinellae</name>
    <dbReference type="NCBI Taxonomy" id="989403"/>
    <lineage>
        <taxon>Bacteria</taxon>
        <taxon>Pseudomonadati</taxon>
        <taxon>Pseudomonadota</taxon>
        <taxon>Alphaproteobacteria</taxon>
        <taxon>Hyphomicrobiales</taxon>
        <taxon>Stappiaceae</taxon>
        <taxon>Pseudovibrio</taxon>
    </lineage>
</organism>
<evidence type="ECO:0000313" key="2">
    <source>
        <dbReference type="EMBL" id="KZL21501.1"/>
    </source>
</evidence>
<dbReference type="GO" id="GO:0010288">
    <property type="term" value="P:response to lead ion"/>
    <property type="evidence" value="ECO:0007669"/>
    <property type="project" value="TreeGrafter"/>
</dbReference>
<dbReference type="OrthoDB" id="9797716at2"/>
<comment type="caution">
    <text evidence="2">The sequence shown here is derived from an EMBL/GenBank/DDBJ whole genome shotgun (WGS) entry which is preliminary data.</text>
</comment>
<sequence length="238" mass="25954">MSTEPRFDIIGAALADPSRSRILCEMMDGRAFTNKELACAANVTAQTASAHLKQLEAAGLTASLRSGRNVYHRISSAEVASILETLAGLSPTDHLHRAKNRNKPEVDALRARSCYNHIAGRLGVLITDQLITKGALLLQGDSASVTPEGVAFFHAIDINVLNINNTKKPAVKLCLDWTERRHHISAPLATALMDRSLEKKWLERCKASRALKITALGYEAFDRDFGISHDSLEGISLT</sequence>
<dbReference type="EMBL" id="LMCB01000004">
    <property type="protein sequence ID" value="KZL21501.1"/>
    <property type="molecule type" value="Genomic_DNA"/>
</dbReference>
<keyword evidence="3" id="KW-1185">Reference proteome</keyword>
<dbReference type="Gene3D" id="1.10.10.10">
    <property type="entry name" value="Winged helix-like DNA-binding domain superfamily/Winged helix DNA-binding domain"/>
    <property type="match status" value="1"/>
</dbReference>
<dbReference type="PATRIC" id="fig|989403.3.peg.842"/>
<dbReference type="Pfam" id="PF12840">
    <property type="entry name" value="HTH_20"/>
    <property type="match status" value="1"/>
</dbReference>
<dbReference type="GO" id="GO:0097063">
    <property type="term" value="F:cadmium ion sensor activity"/>
    <property type="evidence" value="ECO:0007669"/>
    <property type="project" value="TreeGrafter"/>
</dbReference>
<dbReference type="GO" id="GO:0003677">
    <property type="term" value="F:DNA binding"/>
    <property type="evidence" value="ECO:0007669"/>
    <property type="project" value="TreeGrafter"/>
</dbReference>
<proteinExistence type="predicted"/>
<protein>
    <submittedName>
        <fullName evidence="2">Helix-turn-helix domain protein</fullName>
    </submittedName>
</protein>
<dbReference type="Proteomes" id="UP000076577">
    <property type="component" value="Unassembled WGS sequence"/>
</dbReference>
<dbReference type="PRINTS" id="PR00778">
    <property type="entry name" value="HTHARSR"/>
</dbReference>
<evidence type="ECO:0000313" key="3">
    <source>
        <dbReference type="Proteomes" id="UP000076577"/>
    </source>
</evidence>
<dbReference type="SUPFAM" id="SSF46785">
    <property type="entry name" value="Winged helix' DNA-binding domain"/>
    <property type="match status" value="1"/>
</dbReference>
<evidence type="ECO:0000259" key="1">
    <source>
        <dbReference type="PROSITE" id="PS50987"/>
    </source>
</evidence>
<dbReference type="PANTHER" id="PTHR39168">
    <property type="entry name" value="TRANSCRIPTIONAL REGULATOR-RELATED"/>
    <property type="match status" value="1"/>
</dbReference>
<dbReference type="SMART" id="SM00418">
    <property type="entry name" value="HTH_ARSR"/>
    <property type="match status" value="1"/>
</dbReference>
<dbReference type="RefSeq" id="WP_074882112.1">
    <property type="nucleotide sequence ID" value="NZ_FOFM01000006.1"/>
</dbReference>
<dbReference type="GO" id="GO:0046686">
    <property type="term" value="P:response to cadmium ion"/>
    <property type="evidence" value="ECO:0007669"/>
    <property type="project" value="TreeGrafter"/>
</dbReference>
<dbReference type="STRING" id="989403.SAMN05421798_10668"/>